<dbReference type="EMBL" id="JBBHJY010000003">
    <property type="protein sequence ID" value="MEJ6009902.1"/>
    <property type="molecule type" value="Genomic_DNA"/>
</dbReference>
<keyword evidence="1" id="KW-0732">Signal</keyword>
<accession>A0ABU8S7G2</accession>
<organism evidence="2 3">
    <name type="scientific">Novosphingobium aquae</name>
    <dbReference type="NCBI Taxonomy" id="3133435"/>
    <lineage>
        <taxon>Bacteria</taxon>
        <taxon>Pseudomonadati</taxon>
        <taxon>Pseudomonadota</taxon>
        <taxon>Alphaproteobacteria</taxon>
        <taxon>Sphingomonadales</taxon>
        <taxon>Sphingomonadaceae</taxon>
        <taxon>Novosphingobium</taxon>
    </lineage>
</organism>
<name>A0ABU8S7G2_9SPHN</name>
<reference evidence="2 3" key="1">
    <citation type="submission" date="2024-03" db="EMBL/GenBank/DDBJ databases">
        <authorList>
            <person name="Jo J.-H."/>
        </authorList>
    </citation>
    <scope>NUCLEOTIDE SEQUENCE [LARGE SCALE GENOMIC DNA]</scope>
    <source>
        <strain evidence="2 3">AS3R-12</strain>
    </source>
</reference>
<feature type="signal peptide" evidence="1">
    <location>
        <begin position="1"/>
        <end position="25"/>
    </location>
</feature>
<keyword evidence="2" id="KW-0378">Hydrolase</keyword>
<protein>
    <submittedName>
        <fullName evidence="2">S-adenosyl-L-homocysteine hydrolase</fullName>
    </submittedName>
</protein>
<gene>
    <name evidence="2" type="ORF">WG900_08210</name>
</gene>
<dbReference type="GO" id="GO:0016787">
    <property type="term" value="F:hydrolase activity"/>
    <property type="evidence" value="ECO:0007669"/>
    <property type="project" value="UniProtKB-KW"/>
</dbReference>
<keyword evidence="3" id="KW-1185">Reference proteome</keyword>
<dbReference type="Proteomes" id="UP001379235">
    <property type="component" value="Unassembled WGS sequence"/>
</dbReference>
<dbReference type="RefSeq" id="WP_339966223.1">
    <property type="nucleotide sequence ID" value="NZ_JBBHJY010000003.1"/>
</dbReference>
<evidence type="ECO:0000313" key="2">
    <source>
        <dbReference type="EMBL" id="MEJ6009902.1"/>
    </source>
</evidence>
<sequence length="155" mass="16499">MKSFIRKAAFSLAASGLLLATPSQASTGGTAEKLRRLDIMLMVTGLRCRNGAHDFQADFQNFEAAHLPALNSAAAQLRDGFEASHGANGAERALDRMSTVMANQYGAGHPWLECGELKIVARSLAQMQGTEALIEAADQLLAGSGSPAQLTWVRR</sequence>
<evidence type="ECO:0000313" key="3">
    <source>
        <dbReference type="Proteomes" id="UP001379235"/>
    </source>
</evidence>
<proteinExistence type="predicted"/>
<evidence type="ECO:0000256" key="1">
    <source>
        <dbReference type="SAM" id="SignalP"/>
    </source>
</evidence>
<feature type="chain" id="PRO_5045530916" evidence="1">
    <location>
        <begin position="26"/>
        <end position="155"/>
    </location>
</feature>
<comment type="caution">
    <text evidence="2">The sequence shown here is derived from an EMBL/GenBank/DDBJ whole genome shotgun (WGS) entry which is preliminary data.</text>
</comment>